<proteinExistence type="predicted"/>
<name>A0ABW3VYL1_9ACTN</name>
<keyword evidence="6" id="KW-1185">Reference proteome</keyword>
<reference evidence="6" key="1">
    <citation type="journal article" date="2019" name="Int. J. Syst. Evol. Microbiol.">
        <title>The Global Catalogue of Microorganisms (GCM) 10K type strain sequencing project: providing services to taxonomists for standard genome sequencing and annotation.</title>
        <authorList>
            <consortium name="The Broad Institute Genomics Platform"/>
            <consortium name="The Broad Institute Genome Sequencing Center for Infectious Disease"/>
            <person name="Wu L."/>
            <person name="Ma J."/>
        </authorList>
    </citation>
    <scope>NUCLEOTIDE SEQUENCE [LARGE SCALE GENOMIC DNA]</scope>
    <source>
        <strain evidence="6">CCUG 52478</strain>
    </source>
</reference>
<dbReference type="EMBL" id="JBHTLX010000008">
    <property type="protein sequence ID" value="MFD1247334.1"/>
    <property type="molecule type" value="Genomic_DNA"/>
</dbReference>
<feature type="domain" description="SpaA-like prealbumin fold" evidence="2">
    <location>
        <begin position="749"/>
        <end position="823"/>
    </location>
</feature>
<evidence type="ECO:0000256" key="1">
    <source>
        <dbReference type="SAM" id="Phobius"/>
    </source>
</evidence>
<keyword evidence="1" id="KW-0472">Membrane</keyword>
<sequence>MYDPPDGALRAALIRCCRLGMCWAVGVLLLCSAPVLGGPGGQSHQQGLATPLAPGLRTMAAGVPAPPIVVYREDFENGMGTTSTGAKSLTANTLGAPQYAGASGMTYTADTNWREGQRCSGVVLAYANGLNADDGGGPDWATTGRVVGGQTMANKCSPVAGVQSYNGIRTLARAMGQVVGGGDNDHIVSTYTECTQTSVGNTSTCDTLPTGQTTSRMFETQQQIAVTPNHFYTFAVDAVAGNCSGTGTVAQGSDPQYQFQLLNGATRTNVGSPMNPCRDASRVAFTVNRPRAVGATTTMSGYVSRLRADTAFIYSGSSLGVAMYDQIGLTNGNDGGFDNVEVRDVTPAVDKSFSPALLEPGQTSTLTLTITNTSDLLAKTDWGFVDTLPAGLTLTGSTFGGTCTQLAGATMTRTGAAGGNTITVTGGDLALNQTSCTITVGVTSAVEGSYTNSPTSNMTLTGLVPGAPGTVEFRWPRITLVKALGSARVRTADQFTVAIRTGSGTGTVVSDPSAATTTGSGSTVTAGTGTTGAYVGRSGTTYYLTESGAGVTDLSRYDATLTCVDATGATSGLPNGAAYTGSNSVVPATGAKITCTITNTAKPPTLRLTKTLGNARAADTDEFTVGIRTGSATGTVVSSTTNATTSGSGATVDPGTGTTGVYTATAGTTYYLTERAAGTTDLTSYGKKITCTDASGLQSGLPTGATFTDALTITPVAGAQIACVLTNTVTRQDVYLLKQAQQPNGAWSPINGSAWELHADNAGAMGPVLASPGVVAVSGQTGQFKIAGLTPGSYWVLETKAPDGTSLLAQPVRFTVASDGSVTLGSGSGTDVVTLATATGGAPELVVRNFRAAVLPAAGGTGTGALVAGGLAVLALAVLLGLALGSREARRPEVPVRP</sequence>
<evidence type="ECO:0000313" key="6">
    <source>
        <dbReference type="Proteomes" id="UP001597229"/>
    </source>
</evidence>
<dbReference type="InterPro" id="IPR048834">
    <property type="entry name" value="SpaA_pre-album"/>
</dbReference>
<evidence type="ECO:0000259" key="4">
    <source>
        <dbReference type="Pfam" id="PF25564"/>
    </source>
</evidence>
<dbReference type="RefSeq" id="WP_367921431.1">
    <property type="nucleotide sequence ID" value="NZ_BAABAC010000042.1"/>
</dbReference>
<gene>
    <name evidence="5" type="ORF">ACFQ3F_06000</name>
</gene>
<feature type="domain" description="SpaA-like prealbumin fold" evidence="3">
    <location>
        <begin position="478"/>
        <end position="601"/>
    </location>
</feature>
<evidence type="ECO:0000259" key="3">
    <source>
        <dbReference type="Pfam" id="PF20674"/>
    </source>
</evidence>
<protein>
    <submittedName>
        <fullName evidence="5">SpaA isopeptide-forming pilin-related protein</fullName>
    </submittedName>
</protein>
<feature type="domain" description="DUF7933" evidence="4">
    <location>
        <begin position="347"/>
        <end position="459"/>
    </location>
</feature>
<feature type="domain" description="SpaA-like prealbumin fold" evidence="3">
    <location>
        <begin position="605"/>
        <end position="728"/>
    </location>
</feature>
<dbReference type="Pfam" id="PF25564">
    <property type="entry name" value="DUF7933"/>
    <property type="match status" value="1"/>
</dbReference>
<comment type="caution">
    <text evidence="5">The sequence shown here is derived from an EMBL/GenBank/DDBJ whole genome shotgun (WGS) entry which is preliminary data.</text>
</comment>
<dbReference type="InterPro" id="IPR041033">
    <property type="entry name" value="SpaA_PFL_dom_1"/>
</dbReference>
<dbReference type="InterPro" id="IPR057693">
    <property type="entry name" value="DUF7933"/>
</dbReference>
<keyword evidence="1" id="KW-1133">Transmembrane helix</keyword>
<accession>A0ABW3VYL1</accession>
<dbReference type="Pfam" id="PF20674">
    <property type="entry name" value="SpaA_3"/>
    <property type="match status" value="2"/>
</dbReference>
<dbReference type="Pfam" id="PF17802">
    <property type="entry name" value="SpaA"/>
    <property type="match status" value="1"/>
</dbReference>
<keyword evidence="1" id="KW-0812">Transmembrane</keyword>
<evidence type="ECO:0000259" key="2">
    <source>
        <dbReference type="Pfam" id="PF17802"/>
    </source>
</evidence>
<feature type="transmembrane region" description="Helical" evidence="1">
    <location>
        <begin position="865"/>
        <end position="884"/>
    </location>
</feature>
<dbReference type="InterPro" id="IPR013783">
    <property type="entry name" value="Ig-like_fold"/>
</dbReference>
<dbReference type="Proteomes" id="UP001597229">
    <property type="component" value="Unassembled WGS sequence"/>
</dbReference>
<evidence type="ECO:0000313" key="5">
    <source>
        <dbReference type="EMBL" id="MFD1247334.1"/>
    </source>
</evidence>
<organism evidence="5 6">
    <name type="scientific">Nocardioides ginsengisoli</name>
    <dbReference type="NCBI Taxonomy" id="363868"/>
    <lineage>
        <taxon>Bacteria</taxon>
        <taxon>Bacillati</taxon>
        <taxon>Actinomycetota</taxon>
        <taxon>Actinomycetes</taxon>
        <taxon>Propionibacteriales</taxon>
        <taxon>Nocardioidaceae</taxon>
        <taxon>Nocardioides</taxon>
    </lineage>
</organism>
<dbReference type="Gene3D" id="2.60.40.10">
    <property type="entry name" value="Immunoglobulins"/>
    <property type="match status" value="1"/>
</dbReference>